<evidence type="ECO:0000256" key="2">
    <source>
        <dbReference type="SAM" id="SignalP"/>
    </source>
</evidence>
<accession>A0A220Y9L9</accession>
<keyword evidence="2" id="KW-0732">Signal</keyword>
<dbReference type="EMBL" id="JASZZX010000002">
    <property type="protein sequence ID" value="MDM3925099.1"/>
    <property type="molecule type" value="Genomic_DNA"/>
</dbReference>
<keyword evidence="3" id="KW-0449">Lipoprotein</keyword>
<dbReference type="RefSeq" id="WP_042911177.1">
    <property type="nucleotide sequence ID" value="NZ_CAAHFL010000007.1"/>
</dbReference>
<dbReference type="EMBL" id="CP015267">
    <property type="protein sequence ID" value="ASL14256.1"/>
    <property type="molecule type" value="Genomic_DNA"/>
</dbReference>
<evidence type="ECO:0000313" key="6">
    <source>
        <dbReference type="Proteomes" id="UP001529272"/>
    </source>
</evidence>
<reference evidence="3 5" key="1">
    <citation type="journal article" date="2017" name="Lancet Infect. Dis.">
        <title>Global outbreak of severe Mycobacterium chimaera disease after cardiac surgery: a molecular epidemiological study.</title>
        <authorList>
            <person name="van Ingen J."/>
            <person name="Kohl T."/>
            <person name="Kranzer K."/>
            <person name="Hasse B."/>
            <person name="Keller P."/>
            <person name="Szafranska A."/>
            <person name="Hillemann D."/>
            <person name="Chand M."/>
            <person name="Schreiber P."/>
            <person name="Sommerstein R."/>
            <person name="Berger C."/>
            <person name="Genoni M."/>
            <person name="Ruegg C."/>
            <person name="Troillet N."/>
            <person name="Widmer A.F."/>
            <person name="Becker S.L."/>
            <person name="Herrmann M."/>
            <person name="Eckmanns T."/>
            <person name="Haller S."/>
            <person name="Hoeller C."/>
            <person name="Debast S.B."/>
            <person name="Wolfhagen M.J."/>
            <person name="Hopman J."/>
            <person name="Kluytmans J."/>
            <person name="Langelaar M."/>
            <person name="Notermans D.W."/>
            <person name="ten Oever J."/>
            <person name="van den Barselaar P."/>
            <person name="Vonk A.B.A."/>
            <person name="Vos M.C."/>
            <person name="Ahmed N."/>
            <person name="Brown T."/>
            <person name="Crook D."/>
            <person name="Lamagni T."/>
            <person name="Phin N."/>
            <person name="Smith E.G."/>
            <person name="Zambon M."/>
            <person name="Serr A."/>
            <person name="Goetting T."/>
            <person name="Ebner W."/>
            <person name="Thuermer A."/>
            <person name="Utpatel C."/>
            <person name="Sproer C."/>
            <person name="Bunk B."/>
            <person name="Nubel U."/>
            <person name="Bloemberg G."/>
            <person name="Bottger E."/>
            <person name="Niemann S."/>
            <person name="Wagner D."/>
            <person name="Sax H."/>
        </authorList>
    </citation>
    <scope>NUCLEOTIDE SEQUENCE [LARGE SCALE GENOMIC DNA]</scope>
    <source>
        <strain evidence="3 5">ZUERICH-2</strain>
    </source>
</reference>
<keyword evidence="6" id="KW-1185">Reference proteome</keyword>
<name>A0A220Y9L9_MYCIT</name>
<gene>
    <name evidence="3" type="ORF">MYCOZU2_01831</name>
    <name evidence="4" type="ORF">QRB35_03540</name>
</gene>
<feature type="chain" id="PRO_5015074018" evidence="2">
    <location>
        <begin position="23"/>
        <end position="125"/>
    </location>
</feature>
<reference evidence="4" key="2">
    <citation type="submission" date="2023-06" db="EMBL/GenBank/DDBJ databases">
        <title>Itaconate inhibition of nontuberculous mycobacteria.</title>
        <authorList>
            <person name="Breen P."/>
            <person name="Zimbric M."/>
            <person name="Caverly L."/>
        </authorList>
    </citation>
    <scope>NUCLEOTIDE SEQUENCE</scope>
    <source>
        <strain evidence="4">FLAC1071</strain>
    </source>
</reference>
<feature type="compositionally biased region" description="Low complexity" evidence="1">
    <location>
        <begin position="29"/>
        <end position="41"/>
    </location>
</feature>
<reference evidence="4" key="3">
    <citation type="submission" date="2023-06" db="EMBL/GenBank/DDBJ databases">
        <authorList>
            <person name="Spilker T."/>
        </authorList>
    </citation>
    <scope>NUCLEOTIDE SEQUENCE</scope>
    <source>
        <strain evidence="4">FLAC1071</strain>
    </source>
</reference>
<dbReference type="AlphaFoldDB" id="A0A220Y9L9"/>
<evidence type="ECO:0000256" key="1">
    <source>
        <dbReference type="SAM" id="MobiDB-lite"/>
    </source>
</evidence>
<dbReference type="Proteomes" id="UP001529272">
    <property type="component" value="Unassembled WGS sequence"/>
</dbReference>
<dbReference type="STRING" id="222805.AN480_08510"/>
<proteinExistence type="predicted"/>
<feature type="region of interest" description="Disordered" evidence="1">
    <location>
        <begin position="23"/>
        <end position="54"/>
    </location>
</feature>
<sequence length="125" mass="13105">MMGAAIAAVALFLAGCGGSSHTSTTVISTPPAETKTVTKTVAPPPPPGPKTSIEANGTYIVNKDIAAGTYRTDGGKYGCYWARLRSFDTNDIIDNNVGDGPQVVRILPTDTAFMTRSCGSWHKID</sequence>
<evidence type="ECO:0000313" key="5">
    <source>
        <dbReference type="Proteomes" id="UP000198286"/>
    </source>
</evidence>
<evidence type="ECO:0000313" key="4">
    <source>
        <dbReference type="EMBL" id="MDM3925099.1"/>
    </source>
</evidence>
<feature type="signal peptide" evidence="2">
    <location>
        <begin position="1"/>
        <end position="22"/>
    </location>
</feature>
<organism evidence="3 5">
    <name type="scientific">Mycobacterium intracellulare subsp. chimaera</name>
    <dbReference type="NCBI Taxonomy" id="222805"/>
    <lineage>
        <taxon>Bacteria</taxon>
        <taxon>Bacillati</taxon>
        <taxon>Actinomycetota</taxon>
        <taxon>Actinomycetes</taxon>
        <taxon>Mycobacteriales</taxon>
        <taxon>Mycobacteriaceae</taxon>
        <taxon>Mycobacterium</taxon>
        <taxon>Mycobacterium avium complex (MAC)</taxon>
    </lineage>
</organism>
<dbReference type="KEGG" id="mchi:AN480_08510"/>
<protein>
    <submittedName>
        <fullName evidence="3">Lipoprotein</fullName>
    </submittedName>
</protein>
<evidence type="ECO:0000313" key="3">
    <source>
        <dbReference type="EMBL" id="ASL14256.1"/>
    </source>
</evidence>
<dbReference type="Proteomes" id="UP000198286">
    <property type="component" value="Chromosome"/>
</dbReference>